<evidence type="ECO:0000313" key="3">
    <source>
        <dbReference type="Proteomes" id="UP000324091"/>
    </source>
</evidence>
<comment type="caution">
    <text evidence="2">The sequence shown here is derived from an EMBL/GenBank/DDBJ whole genome shotgun (WGS) entry which is preliminary data.</text>
</comment>
<evidence type="ECO:0000313" key="2">
    <source>
        <dbReference type="EMBL" id="TWW62756.1"/>
    </source>
</evidence>
<reference evidence="2 3" key="1">
    <citation type="submission" date="2019-04" db="EMBL/GenBank/DDBJ databases">
        <title>Chromosome genome assembly for Takifugu flavidus.</title>
        <authorList>
            <person name="Xiao S."/>
        </authorList>
    </citation>
    <scope>NUCLEOTIDE SEQUENCE [LARGE SCALE GENOMIC DNA]</scope>
    <source>
        <strain evidence="2">HTHZ2018</strain>
        <tissue evidence="2">Muscle</tissue>
    </source>
</reference>
<organism evidence="2 3">
    <name type="scientific">Takifugu flavidus</name>
    <name type="common">sansaifugu</name>
    <dbReference type="NCBI Taxonomy" id="433684"/>
    <lineage>
        <taxon>Eukaryota</taxon>
        <taxon>Metazoa</taxon>
        <taxon>Chordata</taxon>
        <taxon>Craniata</taxon>
        <taxon>Vertebrata</taxon>
        <taxon>Euteleostomi</taxon>
        <taxon>Actinopterygii</taxon>
        <taxon>Neopterygii</taxon>
        <taxon>Teleostei</taxon>
        <taxon>Neoteleostei</taxon>
        <taxon>Acanthomorphata</taxon>
        <taxon>Eupercaria</taxon>
        <taxon>Tetraodontiformes</taxon>
        <taxon>Tetradontoidea</taxon>
        <taxon>Tetraodontidae</taxon>
        <taxon>Takifugu</taxon>
    </lineage>
</organism>
<evidence type="ECO:0000256" key="1">
    <source>
        <dbReference type="SAM" id="MobiDB-lite"/>
    </source>
</evidence>
<dbReference type="AlphaFoldDB" id="A0A5C6N615"/>
<proteinExistence type="predicted"/>
<sequence length="112" mass="12475">MAGWVEREERRGEERRGEERRGEERRGNHDPVVGLISPVPTTSSANVAFCGQSRLTSSVSLPIATVNKRGFSLQSFLHLELLCHSFTFPVPHSSNRCPGPFYSLSQTVDMMA</sequence>
<feature type="compositionally biased region" description="Basic and acidic residues" evidence="1">
    <location>
        <begin position="1"/>
        <end position="29"/>
    </location>
</feature>
<dbReference type="Proteomes" id="UP000324091">
    <property type="component" value="Chromosome 4"/>
</dbReference>
<name>A0A5C6N615_9TELE</name>
<gene>
    <name evidence="2" type="ORF">D4764_04G0014030</name>
</gene>
<protein>
    <submittedName>
        <fullName evidence="2">Uncharacterized protein</fullName>
    </submittedName>
</protein>
<accession>A0A5C6N615</accession>
<feature type="region of interest" description="Disordered" evidence="1">
    <location>
        <begin position="1"/>
        <end position="34"/>
    </location>
</feature>
<dbReference type="EMBL" id="RHFK02000017">
    <property type="protein sequence ID" value="TWW62756.1"/>
    <property type="molecule type" value="Genomic_DNA"/>
</dbReference>
<keyword evidence="3" id="KW-1185">Reference proteome</keyword>